<dbReference type="AlphaFoldDB" id="A0A0M3AV72"/>
<dbReference type="PATRIC" id="fig|56193.3.peg.796"/>
<name>A0A0M3AV72_9SPHN</name>
<comment type="caution">
    <text evidence="1">The sequence shown here is derived from an EMBL/GenBank/DDBJ whole genome shotgun (WGS) entry which is preliminary data.</text>
</comment>
<reference evidence="1 2" key="1">
    <citation type="submission" date="2015-04" db="EMBL/GenBank/DDBJ databases">
        <title>Genome sequence of aromatic hydrocarbons-degrading Sphingobium chungbukense DJ77.</title>
        <authorList>
            <person name="Kim Y.-C."/>
            <person name="Chae J.-C."/>
        </authorList>
    </citation>
    <scope>NUCLEOTIDE SEQUENCE [LARGE SCALE GENOMIC DNA]</scope>
    <source>
        <strain evidence="1 2">DJ77</strain>
    </source>
</reference>
<protein>
    <submittedName>
        <fullName evidence="1">Uncharacterized protein</fullName>
    </submittedName>
</protein>
<gene>
    <name evidence="1" type="ORF">YP76_03890</name>
</gene>
<dbReference type="EMBL" id="LBIC01000001">
    <property type="protein sequence ID" value="KKW93813.1"/>
    <property type="molecule type" value="Genomic_DNA"/>
</dbReference>
<keyword evidence="2" id="KW-1185">Reference proteome</keyword>
<dbReference type="Proteomes" id="UP000033874">
    <property type="component" value="Unassembled WGS sequence"/>
</dbReference>
<sequence length="315" mass="34991">MPQGEAADLEALKREYLSGSILEKKSGDIYYFGHRSFAEFLVAERLVSKVPGPSGQPIYSRLVRDGVLEFLRDAPDRQVFCAWPDTLSNAVGTIHLEYFSFLAEMLGGNAALRSALPTTSIWLPILELFGDGPIELGGDLEVHILAAMRTEHNLLFFLLLSLLQLQSTVKQIKPDAAIPAIGAILIDRLFSRAVYDDASRKASVDRDGDEARNLAQAAIAEVKSTGYDRVVRFRGKRLIQEKEERLRLAGTDIAVHEPLTPLNLNDDFTFSFGTLVGMLPKDLKEVVRSYFGASSNLGGVFTRQVRQTIRRPRRA</sequence>
<proteinExistence type="predicted"/>
<dbReference type="RefSeq" id="WP_046762248.1">
    <property type="nucleotide sequence ID" value="NZ_LBIC01000001.1"/>
</dbReference>
<evidence type="ECO:0000313" key="1">
    <source>
        <dbReference type="EMBL" id="KKW93813.1"/>
    </source>
</evidence>
<organism evidence="1 2">
    <name type="scientific">Sphingobium chungbukense</name>
    <dbReference type="NCBI Taxonomy" id="56193"/>
    <lineage>
        <taxon>Bacteria</taxon>
        <taxon>Pseudomonadati</taxon>
        <taxon>Pseudomonadota</taxon>
        <taxon>Alphaproteobacteria</taxon>
        <taxon>Sphingomonadales</taxon>
        <taxon>Sphingomonadaceae</taxon>
        <taxon>Sphingobium</taxon>
    </lineage>
</organism>
<accession>A0A0M3AV72</accession>
<evidence type="ECO:0000313" key="2">
    <source>
        <dbReference type="Proteomes" id="UP000033874"/>
    </source>
</evidence>